<dbReference type="FunFam" id="3.30.1360.60:FF:000001">
    <property type="entry name" value="PTS system glucose-specific IIBC component PtsG"/>
    <property type="match status" value="1"/>
</dbReference>
<evidence type="ECO:0000313" key="16">
    <source>
        <dbReference type="EMBL" id="NMF07742.1"/>
    </source>
</evidence>
<feature type="transmembrane region" description="Helical" evidence="12">
    <location>
        <begin position="207"/>
        <end position="227"/>
    </location>
</feature>
<dbReference type="EMBL" id="JABAGD010000076">
    <property type="protein sequence ID" value="NMF07742.1"/>
    <property type="molecule type" value="Genomic_DNA"/>
</dbReference>
<feature type="transmembrane region" description="Helical" evidence="12">
    <location>
        <begin position="274"/>
        <end position="297"/>
    </location>
</feature>
<feature type="transmembrane region" description="Helical" evidence="12">
    <location>
        <begin position="425"/>
        <end position="448"/>
    </location>
</feature>
<keyword evidence="8" id="KW-0418">Kinase</keyword>
<dbReference type="GO" id="GO:0009401">
    <property type="term" value="P:phosphoenolpyruvate-dependent sugar phosphotransferase system"/>
    <property type="evidence" value="ECO:0007669"/>
    <property type="project" value="UniProtKB-KW"/>
</dbReference>
<dbReference type="InterPro" id="IPR001996">
    <property type="entry name" value="PTS_IIB_1"/>
</dbReference>
<dbReference type="GO" id="GO:0016301">
    <property type="term" value="F:kinase activity"/>
    <property type="evidence" value="ECO:0007669"/>
    <property type="project" value="UniProtKB-KW"/>
</dbReference>
<dbReference type="InterPro" id="IPR001127">
    <property type="entry name" value="PTS_EIIA_1_perm"/>
</dbReference>
<dbReference type="Proteomes" id="UP000587880">
    <property type="component" value="Unassembled WGS sequence"/>
</dbReference>
<keyword evidence="10 12" id="KW-0472">Membrane</keyword>
<evidence type="ECO:0000256" key="9">
    <source>
        <dbReference type="ARBA" id="ARBA00022989"/>
    </source>
</evidence>
<name>A0A7X9XRM2_CLOBE</name>
<keyword evidence="9 12" id="KW-1133">Transmembrane helix</keyword>
<evidence type="ECO:0000256" key="12">
    <source>
        <dbReference type="SAM" id="Phobius"/>
    </source>
</evidence>
<feature type="transmembrane region" description="Helical" evidence="12">
    <location>
        <begin position="103"/>
        <end position="136"/>
    </location>
</feature>
<accession>A0A7X9XRM2</accession>
<dbReference type="SUPFAM" id="SSF51261">
    <property type="entry name" value="Duplicated hybrid motif"/>
    <property type="match status" value="1"/>
</dbReference>
<dbReference type="Pfam" id="PF00367">
    <property type="entry name" value="PTS_EIIB"/>
    <property type="match status" value="1"/>
</dbReference>
<dbReference type="InterPro" id="IPR011055">
    <property type="entry name" value="Dup_hybrid_motif"/>
</dbReference>
<evidence type="ECO:0000256" key="3">
    <source>
        <dbReference type="ARBA" id="ARBA00022475"/>
    </source>
</evidence>
<dbReference type="SUPFAM" id="SSF55604">
    <property type="entry name" value="Glucose permease domain IIB"/>
    <property type="match status" value="1"/>
</dbReference>
<evidence type="ECO:0000259" key="13">
    <source>
        <dbReference type="PROSITE" id="PS51093"/>
    </source>
</evidence>
<keyword evidence="3" id="KW-1003">Cell membrane</keyword>
<dbReference type="InterPro" id="IPR003352">
    <property type="entry name" value="PTS_EIIC"/>
</dbReference>
<dbReference type="InterPro" id="IPR016135">
    <property type="entry name" value="UBQ-conjugating_enzyme/RWD"/>
</dbReference>
<dbReference type="PROSITE" id="PS51093">
    <property type="entry name" value="PTS_EIIA_TYPE_1"/>
    <property type="match status" value="1"/>
</dbReference>
<dbReference type="Gene3D" id="3.30.1360.60">
    <property type="entry name" value="Glucose permease domain IIB"/>
    <property type="match status" value="1"/>
</dbReference>
<dbReference type="InterPro" id="IPR013013">
    <property type="entry name" value="PTS_EIIC_1"/>
</dbReference>
<dbReference type="RefSeq" id="WP_168983404.1">
    <property type="nucleotide sequence ID" value="NZ_JABAGD010000076.1"/>
</dbReference>
<feature type="transmembrane region" description="Helical" evidence="12">
    <location>
        <begin position="239"/>
        <end position="262"/>
    </location>
</feature>
<dbReference type="GO" id="GO:0005886">
    <property type="term" value="C:plasma membrane"/>
    <property type="evidence" value="ECO:0007669"/>
    <property type="project" value="UniProtKB-SubCell"/>
</dbReference>
<evidence type="ECO:0000313" key="17">
    <source>
        <dbReference type="Proteomes" id="UP000587880"/>
    </source>
</evidence>
<evidence type="ECO:0000256" key="2">
    <source>
        <dbReference type="ARBA" id="ARBA00022448"/>
    </source>
</evidence>
<dbReference type="Gene3D" id="2.70.70.10">
    <property type="entry name" value="Glucose Permease (Domain IIA)"/>
    <property type="match status" value="1"/>
</dbReference>
<feature type="domain" description="PTS EIIA type-1" evidence="13">
    <location>
        <begin position="488"/>
        <end position="591"/>
    </location>
</feature>
<dbReference type="GO" id="GO:0090589">
    <property type="term" value="F:protein-phosphocysteine-trehalose phosphotransferase system transporter activity"/>
    <property type="evidence" value="ECO:0007669"/>
    <property type="project" value="TreeGrafter"/>
</dbReference>
<keyword evidence="7 12" id="KW-0812">Transmembrane</keyword>
<dbReference type="CDD" id="cd00212">
    <property type="entry name" value="PTS_IIB_glc"/>
    <property type="match status" value="1"/>
</dbReference>
<dbReference type="GO" id="GO:0015771">
    <property type="term" value="P:trehalose transport"/>
    <property type="evidence" value="ECO:0007669"/>
    <property type="project" value="TreeGrafter"/>
</dbReference>
<dbReference type="InterPro" id="IPR036878">
    <property type="entry name" value="Glu_permease_IIB"/>
</dbReference>
<dbReference type="Pfam" id="PF00358">
    <property type="entry name" value="PTS_EIIA_1"/>
    <property type="match status" value="1"/>
</dbReference>
<dbReference type="FunFam" id="2.70.70.10:FF:000001">
    <property type="entry name" value="PTS system glucose-specific IIA component"/>
    <property type="match status" value="1"/>
</dbReference>
<keyword evidence="5" id="KW-0808">Transferase</keyword>
<feature type="transmembrane region" description="Helical" evidence="12">
    <location>
        <begin position="142"/>
        <end position="163"/>
    </location>
</feature>
<reference evidence="16 17" key="1">
    <citation type="submission" date="2020-04" db="EMBL/GenBank/DDBJ databases">
        <authorList>
            <person name="Hitch T.C.A."/>
            <person name="Wylensek D."/>
            <person name="Clavel T."/>
        </authorList>
    </citation>
    <scope>NUCLEOTIDE SEQUENCE [LARGE SCALE GENOMIC DNA]</scope>
    <source>
        <strain evidence="16 17">WB01_NA02</strain>
    </source>
</reference>
<comment type="subcellular location">
    <subcellularLocation>
        <location evidence="1">Cell membrane</location>
        <topology evidence="1">Multi-pass membrane protein</topology>
    </subcellularLocation>
</comment>
<dbReference type="InterPro" id="IPR018113">
    <property type="entry name" value="PTrfase_EIIB_Cys"/>
</dbReference>
<sequence length="616" mass="67375">MNYEKMSSEILKAIGGENNIASVVHCSTRLRFTLNDQSKADDEKVKDIKGVLSLVKKGGQYQLVIGNDVDKVYKEIMKFTKFDSSNEKCKDNNNKENIVNRMLAIITGSIAPMIPLLAGAGMGKVLLLILSMLGILSKSSQTYYVLNFIFDTGFYFMPAFVGFSAARMFNCNQYLAGFICLSMLHPEWISLVSAGKAVYFLGIPLALVKYSSQLVTAILTVWIMSYVEKYVYKYVPDMIKVFMAPLLVMLITAPLAFIVIGPVGNFVAQWVADIILFVQQHFGFVAIPILAAVYPWLVSIGMHKALSPICVMLIEQNGFDPVTRVIALCSNISQASASLAVSLKTKDRELKQIAFSSSVTAFLGGITEPAMYGVTLKLKKPMYACMIGGAAGGLFAGIVQLKAYIYVTPGLLSLPMWISEGSKDLVYAIITMIISTVVTFIATLIIGFDDPVKDIKEVEHKEILNKSNYENILAPVKGKIVSLENVADETFSSGIMGAGIAIIPSEGKVYSPGDGIISACFHTGHAIGITINDIELLIHVGIDTVSLEGKYFKLMISQGQTVKKGDLLLEFDIDKIHEAGYDLTTMIIVTNSNDYMEVVQTDKSIVDKEDVILTVI</sequence>
<dbReference type="PROSITE" id="PS51103">
    <property type="entry name" value="PTS_EIIC_TYPE_1"/>
    <property type="match status" value="1"/>
</dbReference>
<keyword evidence="6" id="KW-0598">Phosphotransferase system</keyword>
<proteinExistence type="predicted"/>
<dbReference type="InterPro" id="IPR011297">
    <property type="entry name" value="PTS_IIABC_b_glu"/>
</dbReference>
<feature type="domain" description="PTS EIIC type-1" evidence="15">
    <location>
        <begin position="104"/>
        <end position="462"/>
    </location>
</feature>
<feature type="active site" description="Phosphocysteine intermediate; for EIIB activity" evidence="11">
    <location>
        <position position="26"/>
    </location>
</feature>
<dbReference type="GO" id="GO:0008982">
    <property type="term" value="F:protein-N(PI)-phosphohistidine-sugar phosphotransferase activity"/>
    <property type="evidence" value="ECO:0007669"/>
    <property type="project" value="InterPro"/>
</dbReference>
<dbReference type="SUPFAM" id="SSF54495">
    <property type="entry name" value="UBC-like"/>
    <property type="match status" value="1"/>
</dbReference>
<dbReference type="PANTHER" id="PTHR30175:SF1">
    <property type="entry name" value="PTS SYSTEM ARBUTIN-, CELLOBIOSE-, AND SALICIN-SPECIFIC EIIBC COMPONENT-RELATED"/>
    <property type="match status" value="1"/>
</dbReference>
<dbReference type="PROSITE" id="PS51098">
    <property type="entry name" value="PTS_EIIB_TYPE_1"/>
    <property type="match status" value="1"/>
</dbReference>
<dbReference type="PANTHER" id="PTHR30175">
    <property type="entry name" value="PHOSPHOTRANSFERASE SYSTEM TRANSPORT PROTEIN"/>
    <property type="match status" value="1"/>
</dbReference>
<organism evidence="16 17">
    <name type="scientific">Clostridium beijerinckii</name>
    <name type="common">Clostridium MP</name>
    <dbReference type="NCBI Taxonomy" id="1520"/>
    <lineage>
        <taxon>Bacteria</taxon>
        <taxon>Bacillati</taxon>
        <taxon>Bacillota</taxon>
        <taxon>Clostridia</taxon>
        <taxon>Eubacteriales</taxon>
        <taxon>Clostridiaceae</taxon>
        <taxon>Clostridium</taxon>
    </lineage>
</organism>
<dbReference type="AlphaFoldDB" id="A0A7X9XRM2"/>
<evidence type="ECO:0000256" key="5">
    <source>
        <dbReference type="ARBA" id="ARBA00022679"/>
    </source>
</evidence>
<evidence type="ECO:0000256" key="11">
    <source>
        <dbReference type="PROSITE-ProRule" id="PRU00421"/>
    </source>
</evidence>
<comment type="caution">
    <text evidence="16">The sequence shown here is derived from an EMBL/GenBank/DDBJ whole genome shotgun (WGS) entry which is preliminary data.</text>
</comment>
<gene>
    <name evidence="16" type="ORF">HF849_24005</name>
</gene>
<evidence type="ECO:0000256" key="4">
    <source>
        <dbReference type="ARBA" id="ARBA00022597"/>
    </source>
</evidence>
<keyword evidence="2" id="KW-0813">Transport</keyword>
<protein>
    <submittedName>
        <fullName evidence="16">PTS transporter subunit EIIC</fullName>
    </submittedName>
</protein>
<feature type="transmembrane region" description="Helical" evidence="12">
    <location>
        <begin position="383"/>
        <end position="405"/>
    </location>
</feature>
<evidence type="ECO:0000256" key="8">
    <source>
        <dbReference type="ARBA" id="ARBA00022777"/>
    </source>
</evidence>
<dbReference type="Pfam" id="PF02378">
    <property type="entry name" value="PTS_EIIC"/>
    <property type="match status" value="1"/>
</dbReference>
<dbReference type="NCBIfam" id="TIGR01995">
    <property type="entry name" value="PTS-II-ABC-beta"/>
    <property type="match status" value="1"/>
</dbReference>
<evidence type="ECO:0000256" key="6">
    <source>
        <dbReference type="ARBA" id="ARBA00022683"/>
    </source>
</evidence>
<evidence type="ECO:0000259" key="14">
    <source>
        <dbReference type="PROSITE" id="PS51098"/>
    </source>
</evidence>
<keyword evidence="4" id="KW-0762">Sugar transport</keyword>
<feature type="domain" description="PTS EIIB type-1" evidence="14">
    <location>
        <begin position="4"/>
        <end position="86"/>
    </location>
</feature>
<dbReference type="InterPro" id="IPR050558">
    <property type="entry name" value="PTS_Sugar-Specific_Components"/>
</dbReference>
<evidence type="ECO:0000256" key="10">
    <source>
        <dbReference type="ARBA" id="ARBA00023136"/>
    </source>
</evidence>
<dbReference type="PROSITE" id="PS01035">
    <property type="entry name" value="PTS_EIIB_TYPE_1_CYS"/>
    <property type="match status" value="1"/>
</dbReference>
<evidence type="ECO:0000256" key="1">
    <source>
        <dbReference type="ARBA" id="ARBA00004651"/>
    </source>
</evidence>
<evidence type="ECO:0000259" key="15">
    <source>
        <dbReference type="PROSITE" id="PS51103"/>
    </source>
</evidence>
<evidence type="ECO:0000256" key="7">
    <source>
        <dbReference type="ARBA" id="ARBA00022692"/>
    </source>
</evidence>
<dbReference type="NCBIfam" id="TIGR00830">
    <property type="entry name" value="PTBA"/>
    <property type="match status" value="1"/>
</dbReference>